<keyword evidence="1" id="KW-0175">Coiled coil</keyword>
<evidence type="ECO:0000256" key="1">
    <source>
        <dbReference type="SAM" id="Coils"/>
    </source>
</evidence>
<protein>
    <recommendedName>
        <fullName evidence="4">GRIP domain-containing protein</fullName>
    </recommendedName>
</protein>
<gene>
    <name evidence="2" type="ORF">Ctob_000882</name>
</gene>
<dbReference type="EMBL" id="JWZX01002777">
    <property type="protein sequence ID" value="KOO26983.1"/>
    <property type="molecule type" value="Genomic_DNA"/>
</dbReference>
<evidence type="ECO:0000313" key="2">
    <source>
        <dbReference type="EMBL" id="KOO26983.1"/>
    </source>
</evidence>
<evidence type="ECO:0008006" key="4">
    <source>
        <dbReference type="Google" id="ProtNLM"/>
    </source>
</evidence>
<sequence length="255" mass="27994">TPPETPARAAPPHSLLVAPPLSLLSPVQTDIGSGYIGSGLSSTSGLMQLAQQQAMRDAQMRDHHLELAELRARLASADDAYENLRREMRELEMRSRRGGASVDYVKCLVLQLLQCLVLQLLQMDEKNHADLFPALATCLQLNEDEGGAEGSEWPQSRVELEQSQQALLKELEARALADGVAFGALLNQVRELEAGEALTKLEASALRAEYMETEDHHSMFPVVATLLHLTASEVTTVARAREERASQRVSKGWFG</sequence>
<accession>A0A0M0JL67</accession>
<feature type="non-terminal residue" evidence="2">
    <location>
        <position position="1"/>
    </location>
</feature>
<dbReference type="Proteomes" id="UP000037460">
    <property type="component" value="Unassembled WGS sequence"/>
</dbReference>
<keyword evidence="3" id="KW-1185">Reference proteome</keyword>
<reference evidence="3" key="1">
    <citation type="journal article" date="2015" name="PLoS Genet.">
        <title>Genome Sequence and Transcriptome Analyses of Chrysochromulina tobin: Metabolic Tools for Enhanced Algal Fitness in the Prominent Order Prymnesiales (Haptophyceae).</title>
        <authorList>
            <person name="Hovde B.T."/>
            <person name="Deodato C.R."/>
            <person name="Hunsperger H.M."/>
            <person name="Ryken S.A."/>
            <person name="Yost W."/>
            <person name="Jha R.K."/>
            <person name="Patterson J."/>
            <person name="Monnat R.J. Jr."/>
            <person name="Barlow S.B."/>
            <person name="Starkenburg S.R."/>
            <person name="Cattolico R.A."/>
        </authorList>
    </citation>
    <scope>NUCLEOTIDE SEQUENCE</scope>
    <source>
        <strain evidence="3">CCMP291</strain>
    </source>
</reference>
<dbReference type="AlphaFoldDB" id="A0A0M0JL67"/>
<evidence type="ECO:0000313" key="3">
    <source>
        <dbReference type="Proteomes" id="UP000037460"/>
    </source>
</evidence>
<proteinExistence type="predicted"/>
<organism evidence="2 3">
    <name type="scientific">Chrysochromulina tobinii</name>
    <dbReference type="NCBI Taxonomy" id="1460289"/>
    <lineage>
        <taxon>Eukaryota</taxon>
        <taxon>Haptista</taxon>
        <taxon>Haptophyta</taxon>
        <taxon>Prymnesiophyceae</taxon>
        <taxon>Prymnesiales</taxon>
        <taxon>Chrysochromulinaceae</taxon>
        <taxon>Chrysochromulina</taxon>
    </lineage>
</organism>
<comment type="caution">
    <text evidence="2">The sequence shown here is derived from an EMBL/GenBank/DDBJ whole genome shotgun (WGS) entry which is preliminary data.</text>
</comment>
<name>A0A0M0JL67_9EUKA</name>
<feature type="non-terminal residue" evidence="2">
    <location>
        <position position="255"/>
    </location>
</feature>
<feature type="coiled-coil region" evidence="1">
    <location>
        <begin position="60"/>
        <end position="94"/>
    </location>
</feature>